<dbReference type="EMBL" id="CP100355">
    <property type="protein sequence ID" value="UTF52782.1"/>
    <property type="molecule type" value="Genomic_DNA"/>
</dbReference>
<reference evidence="1" key="1">
    <citation type="submission" date="2022-06" db="EMBL/GenBank/DDBJ databases">
        <title>Diverse halophilic archaea isolated from saline environments.</title>
        <authorList>
            <person name="Cui H.-L."/>
        </authorList>
    </citation>
    <scope>NUCLEOTIDE SEQUENCE</scope>
    <source>
        <strain evidence="1">WLHS1</strain>
    </source>
</reference>
<gene>
    <name evidence="1" type="ORF">NGM29_13445</name>
</gene>
<organism evidence="1 2">
    <name type="scientific">Natronosalvus rutilus</name>
    <dbReference type="NCBI Taxonomy" id="2953753"/>
    <lineage>
        <taxon>Archaea</taxon>
        <taxon>Methanobacteriati</taxon>
        <taxon>Methanobacteriota</taxon>
        <taxon>Stenosarchaea group</taxon>
        <taxon>Halobacteria</taxon>
        <taxon>Halobacteriales</taxon>
        <taxon>Natrialbaceae</taxon>
        <taxon>Natronosalvus</taxon>
    </lineage>
</organism>
<evidence type="ECO:0000313" key="1">
    <source>
        <dbReference type="EMBL" id="UTF52782.1"/>
    </source>
</evidence>
<dbReference type="Proteomes" id="UP001056855">
    <property type="component" value="Chromosome"/>
</dbReference>
<accession>A0A9E7SUE7</accession>
<dbReference type="AlphaFoldDB" id="A0A9E7SUE7"/>
<name>A0A9E7SUE7_9EURY</name>
<evidence type="ECO:0000313" key="2">
    <source>
        <dbReference type="Proteomes" id="UP001056855"/>
    </source>
</evidence>
<proteinExistence type="predicted"/>
<keyword evidence="2" id="KW-1185">Reference proteome</keyword>
<sequence length="84" mass="9182">MSQTALGHRHQRTLETITRLYEDGETDAYGGGVAAATITEAMEFHEGTTRRYVSALADVGDLEQVRGMGPRGVRPSYVPTEADR</sequence>
<dbReference type="KEGG" id="sawl:NGM29_13445"/>
<dbReference type="RefSeq" id="WP_254156835.1">
    <property type="nucleotide sequence ID" value="NZ_CP100355.1"/>
</dbReference>
<protein>
    <submittedName>
        <fullName evidence="1">Uncharacterized protein</fullName>
    </submittedName>
</protein>
<dbReference type="GeneID" id="73291069"/>